<evidence type="ECO:0000259" key="1">
    <source>
        <dbReference type="Pfam" id="PF19038"/>
    </source>
</evidence>
<dbReference type="Proteomes" id="UP001162156">
    <property type="component" value="Unassembled WGS sequence"/>
</dbReference>
<dbReference type="GO" id="GO:0031085">
    <property type="term" value="C:BLOC-3 complex"/>
    <property type="evidence" value="ECO:0007669"/>
    <property type="project" value="TreeGrafter"/>
</dbReference>
<sequence>MNFFFAETFWESWKDSLTINKYLEEFPGLVHFVYVDRTTHRVTTPTLDFGTEESLLYKKKIWFMINFARIHLQEGSSSLMWKDTTFNYAYFLWFEDNSGAPLKPAVIPNCNLPLPGILCEDFYQKLKEICFPKMAPSKIRCYELFCMHLGLVTASCVLEQTRRLSATIWELRGHPSHAIDLL</sequence>
<reference evidence="2" key="1">
    <citation type="journal article" date="2023" name="Insect Mol. Biol.">
        <title>Genome sequencing provides insights into the evolution of gene families encoding plant cell wall-degrading enzymes in longhorned beetles.</title>
        <authorList>
            <person name="Shin N.R."/>
            <person name="Okamura Y."/>
            <person name="Kirsch R."/>
            <person name="Pauchet Y."/>
        </authorList>
    </citation>
    <scope>NUCLEOTIDE SEQUENCE</scope>
    <source>
        <strain evidence="2">RBIC_L_NR</strain>
    </source>
</reference>
<dbReference type="EMBL" id="JANEYF010005385">
    <property type="protein sequence ID" value="KAJ8928402.1"/>
    <property type="molecule type" value="Genomic_DNA"/>
</dbReference>
<evidence type="ECO:0000313" key="3">
    <source>
        <dbReference type="Proteomes" id="UP001162156"/>
    </source>
</evidence>
<gene>
    <name evidence="2" type="ORF">NQ314_019067</name>
</gene>
<proteinExistence type="predicted"/>
<dbReference type="InterPro" id="IPR026053">
    <property type="entry name" value="HPS1"/>
</dbReference>
<name>A0AAV8WQ30_9CUCU</name>
<accession>A0AAV8WQ30</accession>
<feature type="domain" description="FUZ/MON1/HPS1 third Longin" evidence="1">
    <location>
        <begin position="28"/>
        <end position="170"/>
    </location>
</feature>
<dbReference type="Pfam" id="PF19038">
    <property type="entry name" value="Fuz_longin_3"/>
    <property type="match status" value="1"/>
</dbReference>
<dbReference type="InterPro" id="IPR043970">
    <property type="entry name" value="FUZ/MON1/HPS1_longin_3"/>
</dbReference>
<dbReference type="PANTHER" id="PTHR12761">
    <property type="entry name" value="HERMANSKY-PUDLAK SYNDROME PROTEIN 1"/>
    <property type="match status" value="1"/>
</dbReference>
<organism evidence="2 3">
    <name type="scientific">Rhamnusium bicolor</name>
    <dbReference type="NCBI Taxonomy" id="1586634"/>
    <lineage>
        <taxon>Eukaryota</taxon>
        <taxon>Metazoa</taxon>
        <taxon>Ecdysozoa</taxon>
        <taxon>Arthropoda</taxon>
        <taxon>Hexapoda</taxon>
        <taxon>Insecta</taxon>
        <taxon>Pterygota</taxon>
        <taxon>Neoptera</taxon>
        <taxon>Endopterygota</taxon>
        <taxon>Coleoptera</taxon>
        <taxon>Polyphaga</taxon>
        <taxon>Cucujiformia</taxon>
        <taxon>Chrysomeloidea</taxon>
        <taxon>Cerambycidae</taxon>
        <taxon>Lepturinae</taxon>
        <taxon>Rhagiini</taxon>
        <taxon>Rhamnusium</taxon>
    </lineage>
</organism>
<keyword evidence="3" id="KW-1185">Reference proteome</keyword>
<dbReference type="GO" id="GO:0016192">
    <property type="term" value="P:vesicle-mediated transport"/>
    <property type="evidence" value="ECO:0007669"/>
    <property type="project" value="InterPro"/>
</dbReference>
<dbReference type="PANTHER" id="PTHR12761:SF1">
    <property type="entry name" value="BLOC-3 COMPLEX MEMBER HPS1"/>
    <property type="match status" value="1"/>
</dbReference>
<dbReference type="AlphaFoldDB" id="A0AAV8WQ30"/>
<evidence type="ECO:0000313" key="2">
    <source>
        <dbReference type="EMBL" id="KAJ8928402.1"/>
    </source>
</evidence>
<protein>
    <recommendedName>
        <fullName evidence="1">FUZ/MON1/HPS1 third Longin domain-containing protein</fullName>
    </recommendedName>
</protein>
<dbReference type="GO" id="GO:0005085">
    <property type="term" value="F:guanyl-nucleotide exchange factor activity"/>
    <property type="evidence" value="ECO:0007669"/>
    <property type="project" value="TreeGrafter"/>
</dbReference>
<comment type="caution">
    <text evidence="2">The sequence shown here is derived from an EMBL/GenBank/DDBJ whole genome shotgun (WGS) entry which is preliminary data.</text>
</comment>